<dbReference type="InterPro" id="IPR036291">
    <property type="entry name" value="NAD(P)-bd_dom_sf"/>
</dbReference>
<dbReference type="GO" id="GO:0016491">
    <property type="term" value="F:oxidoreductase activity"/>
    <property type="evidence" value="ECO:0007669"/>
    <property type="project" value="UniProtKB-KW"/>
</dbReference>
<dbReference type="Proteomes" id="UP000199110">
    <property type="component" value="Unassembled WGS sequence"/>
</dbReference>
<dbReference type="Gene3D" id="1.10.1040.10">
    <property type="entry name" value="N-(1-d-carboxylethyl)-l-norvaline Dehydrogenase, domain 2"/>
    <property type="match status" value="1"/>
</dbReference>
<evidence type="ECO:0000259" key="5">
    <source>
        <dbReference type="Pfam" id="PF14833"/>
    </source>
</evidence>
<sequence>MKIGFWGLGAMGMGMANSLVRAGHDVAGHDPRGVKPEGGVTLDPSDMEAAVICVLNAEQTESVIDSLLGKLAPGAVVMACATVSPDFARAQEARCVDAGLHYLDAPISGGAARAQKGDLAIMASGTDAAFAKARPVLSATASSVYEMGDRAGPGSAMKAVNQILAGVHIASMAEAMVFGVTQGISPARFMEIIPQCGGTSWMLENRGPHVRDADYTPLSAVDIWPKDLGIVKEIAAAAGMEMPLVEAALAQYRKASADGLGREDDAAVAKTYARQAGVELP</sequence>
<dbReference type="Gene3D" id="3.40.50.720">
    <property type="entry name" value="NAD(P)-binding Rossmann-like Domain"/>
    <property type="match status" value="1"/>
</dbReference>
<dbReference type="InterPro" id="IPR013328">
    <property type="entry name" value="6PGD_dom2"/>
</dbReference>
<protein>
    <submittedName>
        <fullName evidence="6">3-hydroxyisobutyrate dehydrogenase</fullName>
    </submittedName>
</protein>
<organism evidence="6 7">
    <name type="scientific">Jannaschia pohangensis</name>
    <dbReference type="NCBI Taxonomy" id="390807"/>
    <lineage>
        <taxon>Bacteria</taxon>
        <taxon>Pseudomonadati</taxon>
        <taxon>Pseudomonadota</taxon>
        <taxon>Alphaproteobacteria</taxon>
        <taxon>Rhodobacterales</taxon>
        <taxon>Roseobacteraceae</taxon>
        <taxon>Jannaschia</taxon>
    </lineage>
</organism>
<evidence type="ECO:0000313" key="7">
    <source>
        <dbReference type="Proteomes" id="UP000199110"/>
    </source>
</evidence>
<dbReference type="AlphaFoldDB" id="A0A1I3UDK6"/>
<keyword evidence="1" id="KW-0560">Oxidoreductase</keyword>
<dbReference type="RefSeq" id="WP_092784539.1">
    <property type="nucleotide sequence ID" value="NZ_FORA01000007.1"/>
</dbReference>
<evidence type="ECO:0000313" key="6">
    <source>
        <dbReference type="EMBL" id="SFJ79956.1"/>
    </source>
</evidence>
<feature type="domain" description="3-hydroxyisobutyrate dehydrogenase-like NAD-binding" evidence="5">
    <location>
        <begin position="152"/>
        <end position="271"/>
    </location>
</feature>
<feature type="active site" evidence="3">
    <location>
        <position position="158"/>
    </location>
</feature>
<dbReference type="SUPFAM" id="SSF48179">
    <property type="entry name" value="6-phosphogluconate dehydrogenase C-terminal domain-like"/>
    <property type="match status" value="1"/>
</dbReference>
<dbReference type="Pfam" id="PF14833">
    <property type="entry name" value="NAD_binding_11"/>
    <property type="match status" value="1"/>
</dbReference>
<dbReference type="EMBL" id="FORA01000007">
    <property type="protein sequence ID" value="SFJ79956.1"/>
    <property type="molecule type" value="Genomic_DNA"/>
</dbReference>
<dbReference type="SUPFAM" id="SSF51735">
    <property type="entry name" value="NAD(P)-binding Rossmann-fold domains"/>
    <property type="match status" value="1"/>
</dbReference>
<reference evidence="6 7" key="1">
    <citation type="submission" date="2016-10" db="EMBL/GenBank/DDBJ databases">
        <authorList>
            <person name="de Groot N.N."/>
        </authorList>
    </citation>
    <scope>NUCLEOTIDE SEQUENCE [LARGE SCALE GENOMIC DNA]</scope>
    <source>
        <strain evidence="6 7">DSM 19073</strain>
    </source>
</reference>
<dbReference type="PIRSF" id="PIRSF000103">
    <property type="entry name" value="HIBADH"/>
    <property type="match status" value="1"/>
</dbReference>
<evidence type="ECO:0000256" key="2">
    <source>
        <dbReference type="ARBA" id="ARBA00023027"/>
    </source>
</evidence>
<dbReference type="InterPro" id="IPR006115">
    <property type="entry name" value="6PGDH_NADP-bd"/>
</dbReference>
<dbReference type="GO" id="GO:0051287">
    <property type="term" value="F:NAD binding"/>
    <property type="evidence" value="ECO:0007669"/>
    <property type="project" value="InterPro"/>
</dbReference>
<evidence type="ECO:0000256" key="1">
    <source>
        <dbReference type="ARBA" id="ARBA00023002"/>
    </source>
</evidence>
<dbReference type="PANTHER" id="PTHR43060">
    <property type="entry name" value="3-HYDROXYISOBUTYRATE DEHYDROGENASE-LIKE 1, MITOCHONDRIAL-RELATED"/>
    <property type="match status" value="1"/>
</dbReference>
<keyword evidence="7" id="KW-1185">Reference proteome</keyword>
<evidence type="ECO:0000259" key="4">
    <source>
        <dbReference type="Pfam" id="PF03446"/>
    </source>
</evidence>
<dbReference type="GO" id="GO:0050661">
    <property type="term" value="F:NADP binding"/>
    <property type="evidence" value="ECO:0007669"/>
    <property type="project" value="InterPro"/>
</dbReference>
<dbReference type="STRING" id="390807.SAMN04488095_3692"/>
<dbReference type="InterPro" id="IPR015815">
    <property type="entry name" value="HIBADH-related"/>
</dbReference>
<gene>
    <name evidence="6" type="ORF">SAMN04488095_3692</name>
</gene>
<keyword evidence="2" id="KW-0520">NAD</keyword>
<name>A0A1I3UDK6_9RHOB</name>
<dbReference type="InterPro" id="IPR029154">
    <property type="entry name" value="HIBADH-like_NADP-bd"/>
</dbReference>
<dbReference type="Pfam" id="PF03446">
    <property type="entry name" value="NAD_binding_2"/>
    <property type="match status" value="1"/>
</dbReference>
<accession>A0A1I3UDK6</accession>
<proteinExistence type="predicted"/>
<dbReference type="OrthoDB" id="9812907at2"/>
<dbReference type="InterPro" id="IPR008927">
    <property type="entry name" value="6-PGluconate_DH-like_C_sf"/>
</dbReference>
<dbReference type="PANTHER" id="PTHR43060:SF17">
    <property type="entry name" value="L-THREONATE DEHYDROGENASE"/>
    <property type="match status" value="1"/>
</dbReference>
<feature type="domain" description="6-phosphogluconate dehydrogenase NADP-binding" evidence="4">
    <location>
        <begin position="2"/>
        <end position="148"/>
    </location>
</feature>
<evidence type="ECO:0000256" key="3">
    <source>
        <dbReference type="PIRSR" id="PIRSR000103-1"/>
    </source>
</evidence>